<protein>
    <submittedName>
        <fullName evidence="2">Uncharacterized protein</fullName>
    </submittedName>
</protein>
<dbReference type="RefSeq" id="WP_189058309.1">
    <property type="nucleotide sequence ID" value="NZ_BMMK01000013.1"/>
</dbReference>
<dbReference type="EMBL" id="BMMK01000013">
    <property type="protein sequence ID" value="GGM57833.1"/>
    <property type="molecule type" value="Genomic_DNA"/>
</dbReference>
<evidence type="ECO:0000313" key="2">
    <source>
        <dbReference type="EMBL" id="GGM57833.1"/>
    </source>
</evidence>
<organism evidence="2 3">
    <name type="scientific">Longimycelium tulufanense</name>
    <dbReference type="NCBI Taxonomy" id="907463"/>
    <lineage>
        <taxon>Bacteria</taxon>
        <taxon>Bacillati</taxon>
        <taxon>Actinomycetota</taxon>
        <taxon>Actinomycetes</taxon>
        <taxon>Pseudonocardiales</taxon>
        <taxon>Pseudonocardiaceae</taxon>
        <taxon>Longimycelium</taxon>
    </lineage>
</organism>
<accession>A0A8J3CGK8</accession>
<gene>
    <name evidence="2" type="ORF">GCM10012275_31290</name>
</gene>
<evidence type="ECO:0000313" key="3">
    <source>
        <dbReference type="Proteomes" id="UP000637578"/>
    </source>
</evidence>
<dbReference type="Proteomes" id="UP000637578">
    <property type="component" value="Unassembled WGS sequence"/>
</dbReference>
<proteinExistence type="predicted"/>
<name>A0A8J3CGK8_9PSEU</name>
<reference evidence="2" key="2">
    <citation type="submission" date="2020-09" db="EMBL/GenBank/DDBJ databases">
        <authorList>
            <person name="Sun Q."/>
            <person name="Zhou Y."/>
        </authorList>
    </citation>
    <scope>NUCLEOTIDE SEQUENCE</scope>
    <source>
        <strain evidence="2">CGMCC 4.5737</strain>
    </source>
</reference>
<keyword evidence="3" id="KW-1185">Reference proteome</keyword>
<sequence>MTARPLKTVRWWLAIGGAAAASSLVLPLPSATAAAEDHACVGNAETTYEGGLNKVKKPVVVDGKGSLTCMEKGGEMSSGSITFSNRAAPGQLSCSGGNTSFTGQIDWADGTKSTFEAGKTETHKQSGVTALVFRGQVTGGEHQGKSLEGGFALSKDEDEQACGTKKGLTGSSGPFTLIFR</sequence>
<reference evidence="2" key="1">
    <citation type="journal article" date="2014" name="Int. J. Syst. Evol. Microbiol.">
        <title>Complete genome sequence of Corynebacterium casei LMG S-19264T (=DSM 44701T), isolated from a smear-ripened cheese.</title>
        <authorList>
            <consortium name="US DOE Joint Genome Institute (JGI-PGF)"/>
            <person name="Walter F."/>
            <person name="Albersmeier A."/>
            <person name="Kalinowski J."/>
            <person name="Ruckert C."/>
        </authorList>
    </citation>
    <scope>NUCLEOTIDE SEQUENCE</scope>
    <source>
        <strain evidence="2">CGMCC 4.5737</strain>
    </source>
</reference>
<feature type="chain" id="PRO_5038962358" evidence="1">
    <location>
        <begin position="34"/>
        <end position="180"/>
    </location>
</feature>
<feature type="signal peptide" evidence="1">
    <location>
        <begin position="1"/>
        <end position="33"/>
    </location>
</feature>
<evidence type="ECO:0000256" key="1">
    <source>
        <dbReference type="SAM" id="SignalP"/>
    </source>
</evidence>
<comment type="caution">
    <text evidence="2">The sequence shown here is derived from an EMBL/GenBank/DDBJ whole genome shotgun (WGS) entry which is preliminary data.</text>
</comment>
<keyword evidence="1" id="KW-0732">Signal</keyword>
<dbReference type="AlphaFoldDB" id="A0A8J3CGK8"/>